<dbReference type="EMBL" id="FOSF01000001">
    <property type="protein sequence ID" value="SFJ73563.1"/>
    <property type="molecule type" value="Genomic_DNA"/>
</dbReference>
<evidence type="ECO:0000313" key="4">
    <source>
        <dbReference type="EMBL" id="SFJ73563.1"/>
    </source>
</evidence>
<dbReference type="InterPro" id="IPR038770">
    <property type="entry name" value="Na+/solute_symporter_sf"/>
</dbReference>
<name>A0A662Z8B5_9GAMM</name>
<dbReference type="RefSeq" id="WP_074837900.1">
    <property type="nucleotide sequence ID" value="NZ_CP047056.1"/>
</dbReference>
<dbReference type="Proteomes" id="UP000243374">
    <property type="component" value="Unassembled WGS sequence"/>
</dbReference>
<gene>
    <name evidence="4" type="ORF">SAMN04487865_100185</name>
</gene>
<feature type="transmembrane region" description="Helical" evidence="3">
    <location>
        <begin position="235"/>
        <end position="257"/>
    </location>
</feature>
<evidence type="ECO:0000256" key="1">
    <source>
        <dbReference type="ARBA" id="ARBA00004127"/>
    </source>
</evidence>
<feature type="transmembrane region" description="Helical" evidence="3">
    <location>
        <begin position="99"/>
        <end position="121"/>
    </location>
</feature>
<feature type="transmembrane region" description="Helical" evidence="3">
    <location>
        <begin position="172"/>
        <end position="191"/>
    </location>
</feature>
<keyword evidence="3" id="KW-1133">Transmembrane helix</keyword>
<comment type="subcellular location">
    <subcellularLocation>
        <location evidence="1">Endomembrane system</location>
        <topology evidence="1">Multi-pass membrane protein</topology>
    </subcellularLocation>
</comment>
<evidence type="ECO:0000256" key="3">
    <source>
        <dbReference type="SAM" id="Phobius"/>
    </source>
</evidence>
<keyword evidence="3" id="KW-0472">Membrane</keyword>
<dbReference type="Gene3D" id="1.20.1530.20">
    <property type="match status" value="1"/>
</dbReference>
<feature type="transmembrane region" description="Helical" evidence="3">
    <location>
        <begin position="37"/>
        <end position="59"/>
    </location>
</feature>
<dbReference type="PANTHER" id="PTHR36838:SF3">
    <property type="entry name" value="TRANSPORTER AUXIN EFFLUX CARRIER EC FAMILY"/>
    <property type="match status" value="1"/>
</dbReference>
<evidence type="ECO:0000313" key="5">
    <source>
        <dbReference type="Proteomes" id="UP000243374"/>
    </source>
</evidence>
<accession>A0A662Z8B5</accession>
<proteinExistence type="predicted"/>
<keyword evidence="3" id="KW-0812">Transmembrane</keyword>
<feature type="transmembrane region" description="Helical" evidence="3">
    <location>
        <begin position="203"/>
        <end position="223"/>
    </location>
</feature>
<keyword evidence="2" id="KW-0813">Transport</keyword>
<feature type="transmembrane region" description="Helical" evidence="3">
    <location>
        <begin position="263"/>
        <end position="282"/>
    </location>
</feature>
<dbReference type="PANTHER" id="PTHR36838">
    <property type="entry name" value="AUXIN EFFLUX CARRIER FAMILY PROTEIN"/>
    <property type="match status" value="1"/>
</dbReference>
<feature type="transmembrane region" description="Helical" evidence="3">
    <location>
        <begin position="65"/>
        <end position="87"/>
    </location>
</feature>
<reference evidence="4 5" key="1">
    <citation type="submission" date="2016-10" db="EMBL/GenBank/DDBJ databases">
        <authorList>
            <person name="Varghese N."/>
            <person name="Submissions S."/>
        </authorList>
    </citation>
    <scope>NUCLEOTIDE SEQUENCE [LARGE SCALE GENOMIC DNA]</scope>
    <source>
        <strain evidence="4 5">22B</strain>
    </source>
</reference>
<dbReference type="OrthoDB" id="1622577at2"/>
<feature type="transmembrane region" description="Helical" evidence="3">
    <location>
        <begin position="6"/>
        <end position="25"/>
    </location>
</feature>
<dbReference type="AlphaFoldDB" id="A0A662Z8B5"/>
<keyword evidence="5" id="KW-1185">Reference proteome</keyword>
<feature type="transmembrane region" description="Helical" evidence="3">
    <location>
        <begin position="127"/>
        <end position="152"/>
    </location>
</feature>
<protein>
    <submittedName>
        <fullName evidence="4">Uncharacterized protein</fullName>
    </submittedName>
</protein>
<evidence type="ECO:0000256" key="2">
    <source>
        <dbReference type="ARBA" id="ARBA00022448"/>
    </source>
</evidence>
<feature type="transmembrane region" description="Helical" evidence="3">
    <location>
        <begin position="294"/>
        <end position="316"/>
    </location>
</feature>
<dbReference type="GO" id="GO:0012505">
    <property type="term" value="C:endomembrane system"/>
    <property type="evidence" value="ECO:0007669"/>
    <property type="project" value="UniProtKB-SubCell"/>
</dbReference>
<organism evidence="4 5">
    <name type="scientific">Succinivibrio dextrinosolvens</name>
    <dbReference type="NCBI Taxonomy" id="83771"/>
    <lineage>
        <taxon>Bacteria</taxon>
        <taxon>Pseudomonadati</taxon>
        <taxon>Pseudomonadota</taxon>
        <taxon>Gammaproteobacteria</taxon>
        <taxon>Aeromonadales</taxon>
        <taxon>Succinivibrionaceae</taxon>
        <taxon>Succinivibrio</taxon>
    </lineage>
</organism>
<sequence length="318" mass="35971">MLEENYRLLFVLTDLILPLIVGYYLHKSHIITDKINYFLIKFNILGICTFSALFSFWALPLNIDSLILLPFGSLFVIVPGIVGYLTFAKRYKNMLSQGAYIMSVMLSNVGTLGGVCCFILYSDVGFAYSQIIASCQNFLLVVLCFPLAQYYYNKHISVFSSEFHSTSILKKFLSWNQISVVGIVLGLYLNAAGVQRTETLTDIFHFLVHFGAWIALIPVGYLINFSKIRYYYFKVFDIVLVRFLIVPLAIYMTALLFFSDKVLLNSLLICAMAPTAINAVLTAKLYHLNVNLPVASFVSTTALFLLVIFPVMFFVIRA</sequence>